<keyword evidence="1" id="KW-0808">Transferase</keyword>
<dbReference type="Proteomes" id="UP000265703">
    <property type="component" value="Unassembled WGS sequence"/>
</dbReference>
<evidence type="ECO:0000313" key="6">
    <source>
        <dbReference type="EMBL" id="RIA95857.1"/>
    </source>
</evidence>
<comment type="caution">
    <text evidence="6">The sequence shown here is derived from an EMBL/GenBank/DDBJ whole genome shotgun (WGS) entry which is preliminary data.</text>
</comment>
<evidence type="ECO:0000256" key="2">
    <source>
        <dbReference type="ARBA" id="ARBA00022741"/>
    </source>
</evidence>
<evidence type="ECO:0000256" key="1">
    <source>
        <dbReference type="ARBA" id="ARBA00022679"/>
    </source>
</evidence>
<dbReference type="InterPro" id="IPR051681">
    <property type="entry name" value="Ser/Thr_Kinases-Pseudokinases"/>
</dbReference>
<dbReference type="OrthoDB" id="2304149at2759"/>
<dbReference type="PROSITE" id="PS50011">
    <property type="entry name" value="PROTEIN_KINASE_DOM"/>
    <property type="match status" value="1"/>
</dbReference>
<dbReference type="PANTHER" id="PTHR44329">
    <property type="entry name" value="SERINE/THREONINE-PROTEIN KINASE TNNI3K-RELATED"/>
    <property type="match status" value="1"/>
</dbReference>
<reference evidence="6 7" key="1">
    <citation type="submission" date="2018-06" db="EMBL/GenBank/DDBJ databases">
        <title>Comparative genomics reveals the genomic features of Rhizophagus irregularis, R. cerebriforme, R. diaphanum and Gigaspora rosea, and their symbiotic lifestyle signature.</title>
        <authorList>
            <person name="Morin E."/>
            <person name="San Clemente H."/>
            <person name="Chen E.C.H."/>
            <person name="De La Providencia I."/>
            <person name="Hainaut M."/>
            <person name="Kuo A."/>
            <person name="Kohler A."/>
            <person name="Murat C."/>
            <person name="Tang N."/>
            <person name="Roy S."/>
            <person name="Loubradou J."/>
            <person name="Henrissat B."/>
            <person name="Grigoriev I.V."/>
            <person name="Corradi N."/>
            <person name="Roux C."/>
            <person name="Martin F.M."/>
        </authorList>
    </citation>
    <scope>NUCLEOTIDE SEQUENCE [LARGE SCALE GENOMIC DNA]</scope>
    <source>
        <strain evidence="6 7">DAOM 227022</strain>
    </source>
</reference>
<dbReference type="InterPro" id="IPR000719">
    <property type="entry name" value="Prot_kinase_dom"/>
</dbReference>
<evidence type="ECO:0000256" key="3">
    <source>
        <dbReference type="ARBA" id="ARBA00022777"/>
    </source>
</evidence>
<dbReference type="InterPro" id="IPR011009">
    <property type="entry name" value="Kinase-like_dom_sf"/>
</dbReference>
<sequence length="313" mass="35839">MVLFGNSLPEIINFSNLTKIASEGASLVYAAYWRNTSKFAIKKFKSITKEEVINEIYLTRTVNPHPYIILFYGVTKFKGDTNYSLVFEYADGGTLEKYLRDSIITFNWESQLKFSKEMASAISWLHVDKGIIHGDLHPKNILVHQHTIKLADFGRSCLQESDCYIKAYGVIPYVDPMLFDNKGHSYCLTKKSDIYSLGVLFWELTSRSSPFNFESTKDPDSIMLRILNECWRHKPDERPDICHVILKLNSIDSENNSASNNFTSNNDTLQLKKDETTEKLENEDSDLSNCDRDCDLSKILMETSLTKCSQNGI</sequence>
<dbReference type="GO" id="GO:0005524">
    <property type="term" value="F:ATP binding"/>
    <property type="evidence" value="ECO:0007669"/>
    <property type="project" value="UniProtKB-KW"/>
</dbReference>
<evidence type="ECO:0000259" key="5">
    <source>
        <dbReference type="PROSITE" id="PS50011"/>
    </source>
</evidence>
<organism evidence="6 7">
    <name type="scientific">Glomus cerebriforme</name>
    <dbReference type="NCBI Taxonomy" id="658196"/>
    <lineage>
        <taxon>Eukaryota</taxon>
        <taxon>Fungi</taxon>
        <taxon>Fungi incertae sedis</taxon>
        <taxon>Mucoromycota</taxon>
        <taxon>Glomeromycotina</taxon>
        <taxon>Glomeromycetes</taxon>
        <taxon>Glomerales</taxon>
        <taxon>Glomeraceae</taxon>
        <taxon>Glomus</taxon>
    </lineage>
</organism>
<dbReference type="AlphaFoldDB" id="A0A397THE5"/>
<gene>
    <name evidence="6" type="ORF">C1645_733738</name>
</gene>
<keyword evidence="3 6" id="KW-0418">Kinase</keyword>
<name>A0A397THE5_9GLOM</name>
<dbReference type="Pfam" id="PF00069">
    <property type="entry name" value="Pkinase"/>
    <property type="match status" value="1"/>
</dbReference>
<accession>A0A397THE5</accession>
<dbReference type="Gene3D" id="1.10.510.10">
    <property type="entry name" value="Transferase(Phosphotransferase) domain 1"/>
    <property type="match status" value="1"/>
</dbReference>
<protein>
    <submittedName>
        <fullName evidence="6">Kinase-like domain-containing protein</fullName>
    </submittedName>
</protein>
<feature type="domain" description="Protein kinase" evidence="5">
    <location>
        <begin position="14"/>
        <end position="269"/>
    </location>
</feature>
<dbReference type="GO" id="GO:0004674">
    <property type="term" value="F:protein serine/threonine kinase activity"/>
    <property type="evidence" value="ECO:0007669"/>
    <property type="project" value="TreeGrafter"/>
</dbReference>
<evidence type="ECO:0000256" key="4">
    <source>
        <dbReference type="ARBA" id="ARBA00022840"/>
    </source>
</evidence>
<dbReference type="SUPFAM" id="SSF56112">
    <property type="entry name" value="Protein kinase-like (PK-like)"/>
    <property type="match status" value="1"/>
</dbReference>
<keyword evidence="7" id="KW-1185">Reference proteome</keyword>
<keyword evidence="2" id="KW-0547">Nucleotide-binding</keyword>
<keyword evidence="4" id="KW-0067">ATP-binding</keyword>
<dbReference type="EMBL" id="QKYT01000054">
    <property type="protein sequence ID" value="RIA95857.1"/>
    <property type="molecule type" value="Genomic_DNA"/>
</dbReference>
<dbReference type="PANTHER" id="PTHR44329:SF288">
    <property type="entry name" value="MITOGEN-ACTIVATED PROTEIN KINASE KINASE KINASE 20"/>
    <property type="match status" value="1"/>
</dbReference>
<evidence type="ECO:0000313" key="7">
    <source>
        <dbReference type="Proteomes" id="UP000265703"/>
    </source>
</evidence>
<dbReference type="STRING" id="658196.A0A397THE5"/>
<proteinExistence type="predicted"/>